<reference evidence="1 2" key="1">
    <citation type="journal article" date="2018" name="Sci. Data">
        <title>The draft genome sequence of cork oak.</title>
        <authorList>
            <person name="Ramos A.M."/>
            <person name="Usie A."/>
            <person name="Barbosa P."/>
            <person name="Barros P.M."/>
            <person name="Capote T."/>
            <person name="Chaves I."/>
            <person name="Simoes F."/>
            <person name="Abreu I."/>
            <person name="Carrasquinho I."/>
            <person name="Faro C."/>
            <person name="Guimaraes J.B."/>
            <person name="Mendonca D."/>
            <person name="Nobrega F."/>
            <person name="Rodrigues L."/>
            <person name="Saibo N.J.M."/>
            <person name="Varela M.C."/>
            <person name="Egas C."/>
            <person name="Matos J."/>
            <person name="Miguel C.M."/>
            <person name="Oliveira M.M."/>
            <person name="Ricardo C.P."/>
            <person name="Goncalves S."/>
        </authorList>
    </citation>
    <scope>NUCLEOTIDE SEQUENCE [LARGE SCALE GENOMIC DNA]</scope>
    <source>
        <strain evidence="2">cv. HL8</strain>
    </source>
</reference>
<evidence type="ECO:0000313" key="1">
    <source>
        <dbReference type="EMBL" id="KAK7860833.1"/>
    </source>
</evidence>
<protein>
    <submittedName>
        <fullName evidence="1">Uncharacterized protein</fullName>
    </submittedName>
</protein>
<evidence type="ECO:0000313" key="2">
    <source>
        <dbReference type="Proteomes" id="UP000237347"/>
    </source>
</evidence>
<comment type="caution">
    <text evidence="1">The sequence shown here is derived from an EMBL/GenBank/DDBJ whole genome shotgun (WGS) entry which is preliminary data.</text>
</comment>
<proteinExistence type="predicted"/>
<name>A0AAW0ME03_QUESU</name>
<dbReference type="AlphaFoldDB" id="A0AAW0ME03"/>
<keyword evidence="2" id="KW-1185">Reference proteome</keyword>
<sequence length="66" mass="7291">MNAQMFSAGDFDVGDNYKLHGTTKTLKEIANGGYIRPDAKRRKFGTTIFVGVNLPMTDFPASMALY</sequence>
<dbReference type="EMBL" id="PKMF04000004">
    <property type="protein sequence ID" value="KAK7860833.1"/>
    <property type="molecule type" value="Genomic_DNA"/>
</dbReference>
<dbReference type="Proteomes" id="UP000237347">
    <property type="component" value="Unassembled WGS sequence"/>
</dbReference>
<gene>
    <name evidence="1" type="ORF">CFP56_029222</name>
</gene>
<accession>A0AAW0ME03</accession>
<organism evidence="1 2">
    <name type="scientific">Quercus suber</name>
    <name type="common">Cork oak</name>
    <dbReference type="NCBI Taxonomy" id="58331"/>
    <lineage>
        <taxon>Eukaryota</taxon>
        <taxon>Viridiplantae</taxon>
        <taxon>Streptophyta</taxon>
        <taxon>Embryophyta</taxon>
        <taxon>Tracheophyta</taxon>
        <taxon>Spermatophyta</taxon>
        <taxon>Magnoliopsida</taxon>
        <taxon>eudicotyledons</taxon>
        <taxon>Gunneridae</taxon>
        <taxon>Pentapetalae</taxon>
        <taxon>rosids</taxon>
        <taxon>fabids</taxon>
        <taxon>Fagales</taxon>
        <taxon>Fagaceae</taxon>
        <taxon>Quercus</taxon>
    </lineage>
</organism>